<dbReference type="RefSeq" id="WP_342809996.1">
    <property type="nucleotide sequence ID" value="NZ_JAOPJZ010000020.1"/>
</dbReference>
<dbReference type="PROSITE" id="PS00211">
    <property type="entry name" value="ABC_TRANSPORTER_1"/>
    <property type="match status" value="1"/>
</dbReference>
<dbReference type="Pfam" id="PF00005">
    <property type="entry name" value="ABC_tran"/>
    <property type="match status" value="1"/>
</dbReference>
<proteinExistence type="predicted"/>
<evidence type="ECO:0000256" key="3">
    <source>
        <dbReference type="ARBA" id="ARBA00022840"/>
    </source>
</evidence>
<keyword evidence="3 6" id="KW-0067">ATP-binding</keyword>
<evidence type="ECO:0000256" key="4">
    <source>
        <dbReference type="SAM" id="MobiDB-lite"/>
    </source>
</evidence>
<keyword evidence="7" id="KW-1185">Reference proteome</keyword>
<dbReference type="InterPro" id="IPR015854">
    <property type="entry name" value="ABC_transpr_LolD-like"/>
</dbReference>
<keyword evidence="1" id="KW-0813">Transport</keyword>
<dbReference type="Gene3D" id="3.40.50.300">
    <property type="entry name" value="P-loop containing nucleotide triphosphate hydrolases"/>
    <property type="match status" value="1"/>
</dbReference>
<protein>
    <submittedName>
        <fullName evidence="6">ABC transporter ATP-binding protein</fullName>
    </submittedName>
</protein>
<sequence length="266" mass="28548">MDSGSTRATDTDDSSPIVRAEGVTKRYTRGTTPGFFGRLLGRREPPTVTALEDVSLSIDAGEIVAISGPSGSGKSTLLHHLAGLEVPDTGTVTIRGQSTSSLSRKRRTRLRLEQVGIVFQHFHLVESLSARANVALPLVELGVPTSERKRRATDLLERVDLGDRLDHRPGELSGGEQQRVAIARALVTDPALVIADEPTGELDSETGQRVLETFQGLTADHAVVLASHDQSALAIGDRRIRLQDGAIVEGTDTAETHDQQTQAKVE</sequence>
<dbReference type="InterPro" id="IPR003593">
    <property type="entry name" value="AAA+_ATPase"/>
</dbReference>
<dbReference type="SUPFAM" id="SSF52540">
    <property type="entry name" value="P-loop containing nucleoside triphosphate hydrolases"/>
    <property type="match status" value="1"/>
</dbReference>
<evidence type="ECO:0000313" key="6">
    <source>
        <dbReference type="EMBL" id="MCU4753686.1"/>
    </source>
</evidence>
<feature type="region of interest" description="Disordered" evidence="4">
    <location>
        <begin position="1"/>
        <end position="24"/>
    </location>
</feature>
<dbReference type="InterPro" id="IPR027417">
    <property type="entry name" value="P-loop_NTPase"/>
</dbReference>
<feature type="domain" description="ABC transporter" evidence="5">
    <location>
        <begin position="18"/>
        <end position="265"/>
    </location>
</feature>
<evidence type="ECO:0000256" key="1">
    <source>
        <dbReference type="ARBA" id="ARBA00022448"/>
    </source>
</evidence>
<dbReference type="GO" id="GO:0005524">
    <property type="term" value="F:ATP binding"/>
    <property type="evidence" value="ECO:0007669"/>
    <property type="project" value="UniProtKB-KW"/>
</dbReference>
<keyword evidence="2" id="KW-0547">Nucleotide-binding</keyword>
<dbReference type="Proteomes" id="UP001321047">
    <property type="component" value="Unassembled WGS sequence"/>
</dbReference>
<gene>
    <name evidence="6" type="ORF">OB919_17135</name>
</gene>
<dbReference type="InterPro" id="IPR003439">
    <property type="entry name" value="ABC_transporter-like_ATP-bd"/>
</dbReference>
<dbReference type="PANTHER" id="PTHR24220:SF86">
    <property type="entry name" value="ABC TRANSPORTER ABCH.1"/>
    <property type="match status" value="1"/>
</dbReference>
<dbReference type="GO" id="GO:0016887">
    <property type="term" value="F:ATP hydrolysis activity"/>
    <property type="evidence" value="ECO:0007669"/>
    <property type="project" value="InterPro"/>
</dbReference>
<dbReference type="GO" id="GO:0005886">
    <property type="term" value="C:plasma membrane"/>
    <property type="evidence" value="ECO:0007669"/>
    <property type="project" value="TreeGrafter"/>
</dbReference>
<evidence type="ECO:0000256" key="2">
    <source>
        <dbReference type="ARBA" id="ARBA00022741"/>
    </source>
</evidence>
<organism evidence="6 7">
    <name type="scientific">Natronosalvus hydrolyticus</name>
    <dbReference type="NCBI Taxonomy" id="2979988"/>
    <lineage>
        <taxon>Archaea</taxon>
        <taxon>Methanobacteriati</taxon>
        <taxon>Methanobacteriota</taxon>
        <taxon>Stenosarchaea group</taxon>
        <taxon>Halobacteria</taxon>
        <taxon>Halobacteriales</taxon>
        <taxon>Natrialbaceae</taxon>
        <taxon>Natronosalvus</taxon>
    </lineage>
</organism>
<dbReference type="GO" id="GO:0098796">
    <property type="term" value="C:membrane protein complex"/>
    <property type="evidence" value="ECO:0007669"/>
    <property type="project" value="UniProtKB-ARBA"/>
</dbReference>
<dbReference type="EMBL" id="JAOPJZ010000020">
    <property type="protein sequence ID" value="MCU4753686.1"/>
    <property type="molecule type" value="Genomic_DNA"/>
</dbReference>
<dbReference type="InterPro" id="IPR017871">
    <property type="entry name" value="ABC_transporter-like_CS"/>
</dbReference>
<dbReference type="AlphaFoldDB" id="A0AAP3E7J4"/>
<dbReference type="PROSITE" id="PS50893">
    <property type="entry name" value="ABC_TRANSPORTER_2"/>
    <property type="match status" value="1"/>
</dbReference>
<dbReference type="PANTHER" id="PTHR24220">
    <property type="entry name" value="IMPORT ATP-BINDING PROTEIN"/>
    <property type="match status" value="1"/>
</dbReference>
<dbReference type="CDD" id="cd03255">
    <property type="entry name" value="ABC_MJ0796_LolCDE_FtsE"/>
    <property type="match status" value="1"/>
</dbReference>
<comment type="caution">
    <text evidence="6">The sequence shown here is derived from an EMBL/GenBank/DDBJ whole genome shotgun (WGS) entry which is preliminary data.</text>
</comment>
<accession>A0AAP3E7J4</accession>
<dbReference type="FunFam" id="3.40.50.300:FF:000032">
    <property type="entry name" value="Export ABC transporter ATP-binding protein"/>
    <property type="match status" value="1"/>
</dbReference>
<dbReference type="InterPro" id="IPR017911">
    <property type="entry name" value="MacB-like_ATP-bd"/>
</dbReference>
<evidence type="ECO:0000259" key="5">
    <source>
        <dbReference type="PROSITE" id="PS50893"/>
    </source>
</evidence>
<reference evidence="6 7" key="1">
    <citation type="submission" date="2022-09" db="EMBL/GenBank/DDBJ databases">
        <title>Enrichment on poylsaccharides allowed isolation of novel metabolic and taxonomic groups of Haloarchaea.</title>
        <authorList>
            <person name="Sorokin D.Y."/>
            <person name="Elcheninov A.G."/>
            <person name="Khizhniak T.V."/>
            <person name="Kolganova T.V."/>
            <person name="Kublanov I.V."/>
        </authorList>
    </citation>
    <scope>NUCLEOTIDE SEQUENCE [LARGE SCALE GENOMIC DNA]</scope>
    <source>
        <strain evidence="6 7">AArc-curdl1</strain>
    </source>
</reference>
<name>A0AAP3E7J4_9EURY</name>
<dbReference type="GO" id="GO:0022857">
    <property type="term" value="F:transmembrane transporter activity"/>
    <property type="evidence" value="ECO:0007669"/>
    <property type="project" value="UniProtKB-ARBA"/>
</dbReference>
<evidence type="ECO:0000313" key="7">
    <source>
        <dbReference type="Proteomes" id="UP001321047"/>
    </source>
</evidence>
<dbReference type="SMART" id="SM00382">
    <property type="entry name" value="AAA"/>
    <property type="match status" value="1"/>
</dbReference>